<dbReference type="Pfam" id="PF12937">
    <property type="entry name" value="F-box-like"/>
    <property type="match status" value="1"/>
</dbReference>
<dbReference type="SUPFAM" id="SSF52047">
    <property type="entry name" value="RNI-like"/>
    <property type="match status" value="1"/>
</dbReference>
<keyword evidence="3" id="KW-1185">Reference proteome</keyword>
<dbReference type="Proteomes" id="UP000007431">
    <property type="component" value="Unassembled WGS sequence"/>
</dbReference>
<name>D8QLA5_SCHCM</name>
<evidence type="ECO:0000313" key="3">
    <source>
        <dbReference type="Proteomes" id="UP000007431"/>
    </source>
</evidence>
<proteinExistence type="predicted"/>
<dbReference type="AlphaFoldDB" id="D8QLA5"/>
<dbReference type="HOGENOM" id="CLU_021164_3_1_1"/>
<dbReference type="Gene3D" id="3.80.10.10">
    <property type="entry name" value="Ribonuclease Inhibitor"/>
    <property type="match status" value="1"/>
</dbReference>
<gene>
    <name evidence="2" type="ORF">SCHCODRAFT_238679</name>
</gene>
<dbReference type="RefSeq" id="XP_003026129.1">
    <property type="nucleotide sequence ID" value="XM_003026083.1"/>
</dbReference>
<organism evidence="3">
    <name type="scientific">Schizophyllum commune (strain H4-8 / FGSC 9210)</name>
    <name type="common">Split gill fungus</name>
    <dbReference type="NCBI Taxonomy" id="578458"/>
    <lineage>
        <taxon>Eukaryota</taxon>
        <taxon>Fungi</taxon>
        <taxon>Dikarya</taxon>
        <taxon>Basidiomycota</taxon>
        <taxon>Agaricomycotina</taxon>
        <taxon>Agaricomycetes</taxon>
        <taxon>Agaricomycetidae</taxon>
        <taxon>Agaricales</taxon>
        <taxon>Schizophyllaceae</taxon>
        <taxon>Schizophyllum</taxon>
    </lineage>
</organism>
<dbReference type="InterPro" id="IPR001810">
    <property type="entry name" value="F-box_dom"/>
</dbReference>
<feature type="domain" description="F-box" evidence="1">
    <location>
        <begin position="30"/>
        <end position="69"/>
    </location>
</feature>
<sequence length="554" mass="61000">MISRTMNTETPADRTAHAAPSIAHAMFYLPELLDAIFRAGDLPKSDLRRLCLVSRAWKDAAEPVLWETLDSLRPLLNLLPDDAIPSRHAYRYTPPLEVYQDEEGVLRERRRELVPEDWSVWRRLARLVRFIHIDFAIYLEDQQRILRCPPGAFLLPRLRAIELRSRQFTPIDSAFLRLLLAPTITEVCQHQNFLPATSWSYIVASLPSLTHFRLRTEDASAEFCSALVKALDARPTLQRVSLTFDSANSSAGLLPSLATCPALHDLRIYAMDTNDDDRRAVVPCQGFSALKHLSCIGTSLPFLYSVLSSRPALPLSTLDADVRMRAPADLHALLSTISAHVDRGALTQIEVANARWDFEHVPTPLSPDALRALAGFRALTVLALGRISALALADADWREAAGWWPELEHLRIEMDRAADPAGACPLAALGHLARGCPRLVHLEMPVDATVVPGAVDASSVSHAIDASSVSHAVDASAGSRATCLELFICPRMSPIADAGVVARYLAGIFPALQAVVVKSSTVLRQHTRDVREHFSIRHGVQGRASGLRAYQEVG</sequence>
<dbReference type="OMA" id="FAFANLR"/>
<reference evidence="2 3" key="1">
    <citation type="journal article" date="2010" name="Nat. Biotechnol.">
        <title>Genome sequence of the model mushroom Schizophyllum commune.</title>
        <authorList>
            <person name="Ohm R.A."/>
            <person name="de Jong J.F."/>
            <person name="Lugones L.G."/>
            <person name="Aerts A."/>
            <person name="Kothe E."/>
            <person name="Stajich J.E."/>
            <person name="de Vries R.P."/>
            <person name="Record E."/>
            <person name="Levasseur A."/>
            <person name="Baker S.E."/>
            <person name="Bartholomew K.A."/>
            <person name="Coutinho P.M."/>
            <person name="Erdmann S."/>
            <person name="Fowler T.J."/>
            <person name="Gathman A.C."/>
            <person name="Lombard V."/>
            <person name="Henrissat B."/>
            <person name="Knabe N."/>
            <person name="Kuees U."/>
            <person name="Lilly W.W."/>
            <person name="Lindquist E."/>
            <person name="Lucas S."/>
            <person name="Magnuson J.K."/>
            <person name="Piumi F."/>
            <person name="Raudaskoski M."/>
            <person name="Salamov A."/>
            <person name="Schmutz J."/>
            <person name="Schwarze F.W.M.R."/>
            <person name="vanKuyk P.A."/>
            <person name="Horton J.S."/>
            <person name="Grigoriev I.V."/>
            <person name="Woesten H.A.B."/>
        </authorList>
    </citation>
    <scope>NUCLEOTIDE SEQUENCE [LARGE SCALE GENOMIC DNA]</scope>
    <source>
        <strain evidence="3">H4-8 / FGSC 9210</strain>
    </source>
</reference>
<evidence type="ECO:0000313" key="2">
    <source>
        <dbReference type="EMBL" id="EFI91226.1"/>
    </source>
</evidence>
<dbReference type="InParanoid" id="D8QLA5"/>
<dbReference type="KEGG" id="scm:SCHCO_02594652"/>
<dbReference type="OrthoDB" id="3258386at2759"/>
<dbReference type="EMBL" id="GL377318">
    <property type="protein sequence ID" value="EFI91226.1"/>
    <property type="molecule type" value="Genomic_DNA"/>
</dbReference>
<dbReference type="InterPro" id="IPR032675">
    <property type="entry name" value="LRR_dom_sf"/>
</dbReference>
<protein>
    <recommendedName>
        <fullName evidence="1">F-box domain-containing protein</fullName>
    </recommendedName>
</protein>
<dbReference type="GeneID" id="9589129"/>
<evidence type="ECO:0000259" key="1">
    <source>
        <dbReference type="Pfam" id="PF12937"/>
    </source>
</evidence>
<accession>D8QLA5</accession>
<dbReference type="VEuPathDB" id="FungiDB:SCHCODRAFT_02594652"/>